<comment type="subcellular location">
    <subcellularLocation>
        <location evidence="9">Cell membrane</location>
        <topology evidence="9">Multi-pass membrane protein</topology>
    </subcellularLocation>
</comment>
<proteinExistence type="inferred from homology"/>
<keyword evidence="8 9" id="KW-0472">Membrane</keyword>
<comment type="similarity">
    <text evidence="1 9 10">Belongs to the peptidase A8 family.</text>
</comment>
<keyword evidence="11" id="KW-0449">Lipoprotein</keyword>
<comment type="caution">
    <text evidence="11">The sequence shown here is derived from an EMBL/GenBank/DDBJ whole genome shotgun (WGS) entry which is preliminary data.</text>
</comment>
<dbReference type="RefSeq" id="WP_284316945.1">
    <property type="nucleotide sequence ID" value="NZ_BSPC01000095.1"/>
</dbReference>
<comment type="catalytic activity">
    <reaction evidence="9">
        <text>Release of signal peptides from bacterial membrane prolipoproteins. Hydrolyzes -Xaa-Yaa-Zaa-|-(S,diacylglyceryl)Cys-, in which Xaa is hydrophobic (preferably Leu), and Yaa (Ala or Ser) and Zaa (Gly or Ala) have small, neutral side chains.</text>
        <dbReference type="EC" id="3.4.23.36"/>
    </reaction>
</comment>
<organism evidence="11 12">
    <name type="scientific">Labrys miyagiensis</name>
    <dbReference type="NCBI Taxonomy" id="346912"/>
    <lineage>
        <taxon>Bacteria</taxon>
        <taxon>Pseudomonadati</taxon>
        <taxon>Pseudomonadota</taxon>
        <taxon>Alphaproteobacteria</taxon>
        <taxon>Hyphomicrobiales</taxon>
        <taxon>Xanthobacteraceae</taxon>
        <taxon>Labrys</taxon>
    </lineage>
</organism>
<keyword evidence="2 9" id="KW-1003">Cell membrane</keyword>
<feature type="transmembrane region" description="Helical" evidence="9">
    <location>
        <begin position="149"/>
        <end position="170"/>
    </location>
</feature>
<evidence type="ECO:0000256" key="7">
    <source>
        <dbReference type="ARBA" id="ARBA00022989"/>
    </source>
</evidence>
<gene>
    <name evidence="9 11" type="primary">lspA</name>
    <name evidence="11" type="ORF">GCM10007874_70450</name>
</gene>
<dbReference type="EMBL" id="BSPC01000095">
    <property type="protein sequence ID" value="GLS24024.1"/>
    <property type="molecule type" value="Genomic_DNA"/>
</dbReference>
<protein>
    <recommendedName>
        <fullName evidence="9">Lipoprotein signal peptidase</fullName>
        <ecNumber evidence="9">3.4.23.36</ecNumber>
    </recommendedName>
    <alternativeName>
        <fullName evidence="9">Prolipoprotein signal peptidase</fullName>
    </alternativeName>
    <alternativeName>
        <fullName evidence="9">Signal peptidase II</fullName>
        <shortName evidence="9">SPase II</shortName>
    </alternativeName>
</protein>
<feature type="active site" evidence="9">
    <location>
        <position position="158"/>
    </location>
</feature>
<dbReference type="HAMAP" id="MF_00161">
    <property type="entry name" value="LspA"/>
    <property type="match status" value="1"/>
</dbReference>
<keyword evidence="6 9" id="KW-0378">Hydrolase</keyword>
<dbReference type="PANTHER" id="PTHR33695:SF1">
    <property type="entry name" value="LIPOPROTEIN SIGNAL PEPTIDASE"/>
    <property type="match status" value="1"/>
</dbReference>
<evidence type="ECO:0000256" key="2">
    <source>
        <dbReference type="ARBA" id="ARBA00022475"/>
    </source>
</evidence>
<keyword evidence="4 9" id="KW-0812">Transmembrane</keyword>
<dbReference type="PRINTS" id="PR00781">
    <property type="entry name" value="LIPOSIGPTASE"/>
</dbReference>
<evidence type="ECO:0000256" key="8">
    <source>
        <dbReference type="ARBA" id="ARBA00023136"/>
    </source>
</evidence>
<evidence type="ECO:0000256" key="5">
    <source>
        <dbReference type="ARBA" id="ARBA00022750"/>
    </source>
</evidence>
<name>A0ABQ6CV86_9HYPH</name>
<accession>A0ABQ6CV86</accession>
<dbReference type="NCBIfam" id="TIGR00077">
    <property type="entry name" value="lspA"/>
    <property type="match status" value="1"/>
</dbReference>
<dbReference type="InterPro" id="IPR001872">
    <property type="entry name" value="Peptidase_A8"/>
</dbReference>
<keyword evidence="7 9" id="KW-1133">Transmembrane helix</keyword>
<keyword evidence="5 9" id="KW-0064">Aspartyl protease</keyword>
<evidence type="ECO:0000256" key="10">
    <source>
        <dbReference type="RuleBase" id="RU004181"/>
    </source>
</evidence>
<dbReference type="Proteomes" id="UP001156882">
    <property type="component" value="Unassembled WGS sequence"/>
</dbReference>
<evidence type="ECO:0000313" key="12">
    <source>
        <dbReference type="Proteomes" id="UP001156882"/>
    </source>
</evidence>
<evidence type="ECO:0000256" key="3">
    <source>
        <dbReference type="ARBA" id="ARBA00022670"/>
    </source>
</evidence>
<evidence type="ECO:0000256" key="6">
    <source>
        <dbReference type="ARBA" id="ARBA00022801"/>
    </source>
</evidence>
<feature type="active site" evidence="9">
    <location>
        <position position="140"/>
    </location>
</feature>
<evidence type="ECO:0000256" key="9">
    <source>
        <dbReference type="HAMAP-Rule" id="MF_00161"/>
    </source>
</evidence>
<dbReference type="PANTHER" id="PTHR33695">
    <property type="entry name" value="LIPOPROTEIN SIGNAL PEPTIDASE"/>
    <property type="match status" value="1"/>
</dbReference>
<evidence type="ECO:0000313" key="11">
    <source>
        <dbReference type="EMBL" id="GLS24024.1"/>
    </source>
</evidence>
<sequence>MLSRFIGRFTVLGVLVALVAIILDQGFKVWALHVFGIADQIAFQGPVDWTPFLQFTLVWNRGVSYGLFQQESQVGMILLVAFRLLATIFLLVWLARIPTRAGAVAIGLIIGGAVGNAIDGLLAIEGPFTADWLRREGVADFFLFHVGSFSWYVFNIADVAIVAGVALLLYDVVLNKEPRAHLS</sequence>
<keyword evidence="3 9" id="KW-0645">Protease</keyword>
<feature type="transmembrane region" description="Helical" evidence="9">
    <location>
        <begin position="101"/>
        <end position="124"/>
    </location>
</feature>
<reference evidence="12" key="1">
    <citation type="journal article" date="2019" name="Int. J. Syst. Evol. Microbiol.">
        <title>The Global Catalogue of Microorganisms (GCM) 10K type strain sequencing project: providing services to taxonomists for standard genome sequencing and annotation.</title>
        <authorList>
            <consortium name="The Broad Institute Genomics Platform"/>
            <consortium name="The Broad Institute Genome Sequencing Center for Infectious Disease"/>
            <person name="Wu L."/>
            <person name="Ma J."/>
        </authorList>
    </citation>
    <scope>NUCLEOTIDE SEQUENCE [LARGE SCALE GENOMIC DNA]</scope>
    <source>
        <strain evidence="12">NBRC 101365</strain>
    </source>
</reference>
<dbReference type="EC" id="3.4.23.36" evidence="9"/>
<feature type="transmembrane region" description="Helical" evidence="9">
    <location>
        <begin position="74"/>
        <end position="94"/>
    </location>
</feature>
<keyword evidence="12" id="KW-1185">Reference proteome</keyword>
<comment type="function">
    <text evidence="9">This protein specifically catalyzes the removal of signal peptides from prolipoproteins.</text>
</comment>
<feature type="transmembrane region" description="Helical" evidence="9">
    <location>
        <begin position="5"/>
        <end position="23"/>
    </location>
</feature>
<comment type="pathway">
    <text evidence="9">Protein modification; lipoprotein biosynthesis (signal peptide cleavage).</text>
</comment>
<evidence type="ECO:0000256" key="1">
    <source>
        <dbReference type="ARBA" id="ARBA00006139"/>
    </source>
</evidence>
<dbReference type="Pfam" id="PF01252">
    <property type="entry name" value="Peptidase_A8"/>
    <property type="match status" value="1"/>
</dbReference>
<evidence type="ECO:0000256" key="4">
    <source>
        <dbReference type="ARBA" id="ARBA00022692"/>
    </source>
</evidence>